<name>A0A841PGX8_9HYPH</name>
<proteinExistence type="predicted"/>
<dbReference type="InterPro" id="IPR036661">
    <property type="entry name" value="Luciferase-like_sf"/>
</dbReference>
<keyword evidence="4 6" id="KW-0503">Monooxygenase</keyword>
<dbReference type="EMBL" id="JACHEF010000002">
    <property type="protein sequence ID" value="MBB6409452.1"/>
    <property type="molecule type" value="Genomic_DNA"/>
</dbReference>
<dbReference type="PANTHER" id="PTHR42847:SF4">
    <property type="entry name" value="ALKANESULFONATE MONOOXYGENASE-RELATED"/>
    <property type="match status" value="1"/>
</dbReference>
<dbReference type="InterPro" id="IPR050172">
    <property type="entry name" value="SsuD_RutA_monooxygenase"/>
</dbReference>
<dbReference type="EC" id="1.14.14.5" evidence="6"/>
<keyword evidence="3 6" id="KW-0560">Oxidoreductase</keyword>
<gene>
    <name evidence="6" type="ORF">HNQ71_002117</name>
</gene>
<evidence type="ECO:0000313" key="6">
    <source>
        <dbReference type="EMBL" id="MBB6409452.1"/>
    </source>
</evidence>
<evidence type="ECO:0000256" key="2">
    <source>
        <dbReference type="ARBA" id="ARBA00022643"/>
    </source>
</evidence>
<evidence type="ECO:0000313" key="7">
    <source>
        <dbReference type="Proteomes" id="UP000556329"/>
    </source>
</evidence>
<dbReference type="InterPro" id="IPR011251">
    <property type="entry name" value="Luciferase-like_dom"/>
</dbReference>
<dbReference type="Proteomes" id="UP000556329">
    <property type="component" value="Unassembled WGS sequence"/>
</dbReference>
<dbReference type="Pfam" id="PF00296">
    <property type="entry name" value="Bac_luciferase"/>
    <property type="match status" value="1"/>
</dbReference>
<keyword evidence="2" id="KW-0288">FMN</keyword>
<evidence type="ECO:0000256" key="1">
    <source>
        <dbReference type="ARBA" id="ARBA00022630"/>
    </source>
</evidence>
<keyword evidence="7" id="KW-1185">Reference proteome</keyword>
<dbReference type="AlphaFoldDB" id="A0A841PGX8"/>
<accession>A0A841PGX8</accession>
<comment type="caution">
    <text evidence="6">The sequence shown here is derived from an EMBL/GenBank/DDBJ whole genome shotgun (WGS) entry which is preliminary data.</text>
</comment>
<protein>
    <submittedName>
        <fullName evidence="6">Alkanesulfonate monooxygenase</fullName>
        <ecNumber evidence="6">1.14.14.5</ecNumber>
    </submittedName>
</protein>
<dbReference type="GO" id="GO:0008726">
    <property type="term" value="F:alkanesulfonate monooxygenase activity"/>
    <property type="evidence" value="ECO:0007669"/>
    <property type="project" value="UniProtKB-EC"/>
</dbReference>
<sequence>MNRILGALSRGWDSNFTASVIPEMEEMAMPIEFTHVPSKTADAAVPFFYDFAETATKLGLIEDGGFRKIVVDDSAGLLTNMDLAAQVLDRTSSLEVVLTHWAGVVEPTVAARQLASIDRKSGGRLTLRMIGEPLNDDDAETRPVGHTVIWQRIDEYLVLLKRLWSNDRPFDHEGAFYSIKGGYVPRKGPNGADLVIRMGGQSGTALKVAGRHADVFELAPGSIDEVRQLMERVRGAAAEHGRAGKLRFALPVRIHRGVAATGHKAVDVAGPPAQAALSLLAYAALGIDEFMIVGVDTPREIATVGRETIALLRNSLARREAEVPQPGAYAPRVPQVVRAAG</sequence>
<feature type="domain" description="Luciferase-like" evidence="5">
    <location>
        <begin position="52"/>
        <end position="269"/>
    </location>
</feature>
<evidence type="ECO:0000256" key="3">
    <source>
        <dbReference type="ARBA" id="ARBA00023002"/>
    </source>
</evidence>
<evidence type="ECO:0000259" key="5">
    <source>
        <dbReference type="Pfam" id="PF00296"/>
    </source>
</evidence>
<evidence type="ECO:0000256" key="4">
    <source>
        <dbReference type="ARBA" id="ARBA00023033"/>
    </source>
</evidence>
<dbReference type="PANTHER" id="PTHR42847">
    <property type="entry name" value="ALKANESULFONATE MONOOXYGENASE"/>
    <property type="match status" value="1"/>
</dbReference>
<reference evidence="6 7" key="1">
    <citation type="submission" date="2020-08" db="EMBL/GenBank/DDBJ databases">
        <title>Genomic Encyclopedia of Type Strains, Phase IV (KMG-IV): sequencing the most valuable type-strain genomes for metagenomic binning, comparative biology and taxonomic classification.</title>
        <authorList>
            <person name="Goeker M."/>
        </authorList>
    </citation>
    <scope>NUCLEOTIDE SEQUENCE [LARGE SCALE GENOMIC DNA]</scope>
    <source>
        <strain evidence="6 7">DSM 100039</strain>
    </source>
</reference>
<keyword evidence="1" id="KW-0285">Flavoprotein</keyword>
<dbReference type="SUPFAM" id="SSF51679">
    <property type="entry name" value="Bacterial luciferase-like"/>
    <property type="match status" value="1"/>
</dbReference>
<dbReference type="GO" id="GO:0046306">
    <property type="term" value="P:alkanesulfonate catabolic process"/>
    <property type="evidence" value="ECO:0007669"/>
    <property type="project" value="TreeGrafter"/>
</dbReference>
<dbReference type="Gene3D" id="3.20.20.30">
    <property type="entry name" value="Luciferase-like domain"/>
    <property type="match status" value="1"/>
</dbReference>
<organism evidence="6 7">
    <name type="scientific">Mesorhizobium sangaii</name>
    <dbReference type="NCBI Taxonomy" id="505389"/>
    <lineage>
        <taxon>Bacteria</taxon>
        <taxon>Pseudomonadati</taxon>
        <taxon>Pseudomonadota</taxon>
        <taxon>Alphaproteobacteria</taxon>
        <taxon>Hyphomicrobiales</taxon>
        <taxon>Phyllobacteriaceae</taxon>
        <taxon>Mesorhizobium</taxon>
    </lineage>
</organism>